<comment type="caution">
    <text evidence="3">The sequence shown here is derived from an EMBL/GenBank/DDBJ whole genome shotgun (WGS) entry which is preliminary data.</text>
</comment>
<dbReference type="Proteomes" id="UP001287059">
    <property type="component" value="Unassembled WGS sequence"/>
</dbReference>
<feature type="region of interest" description="Disordered" evidence="1">
    <location>
        <begin position="38"/>
        <end position="69"/>
    </location>
</feature>
<reference evidence="3 4" key="1">
    <citation type="submission" date="2023-08" db="EMBL/GenBank/DDBJ databases">
        <title>Implementing the SeqCode for naming new Mesorhizobium species isolated from Vachellia karroo root nodules.</title>
        <authorList>
            <person name="Van Lill M."/>
        </authorList>
    </citation>
    <scope>NUCLEOTIDE SEQUENCE [LARGE SCALE GENOMIC DNA]</scope>
    <source>
        <strain evidence="3 4">VK24D</strain>
    </source>
</reference>
<proteinExistence type="predicted"/>
<dbReference type="Pfam" id="PF07813">
    <property type="entry name" value="LTXXQ"/>
    <property type="match status" value="1"/>
</dbReference>
<keyword evidence="2" id="KW-0732">Signal</keyword>
<evidence type="ECO:0000256" key="1">
    <source>
        <dbReference type="SAM" id="MobiDB-lite"/>
    </source>
</evidence>
<dbReference type="InterPro" id="IPR012899">
    <property type="entry name" value="LTXXQ"/>
</dbReference>
<keyword evidence="4" id="KW-1185">Reference proteome</keyword>
<evidence type="ECO:0000313" key="3">
    <source>
        <dbReference type="EMBL" id="MDX8477948.1"/>
    </source>
</evidence>
<accession>A0ABU4XTI7</accession>
<sequence length="211" mass="22370">MKPQYQQGDIVMKTLFSTLAIGTMLVFSAPVLANEAHHATGGGAGSPPAAATEKPEGAGSAMPTMMGGSTSNDMMSNGMMKMMMDMMSGGDSPMGQMMSPEHVEGRIAFLKTELKLNEGQLRLWNAVADALRANASTAKDMMGGMPTGMMSGESNAGTPIERIELQEKTLSTRLEGLQRLKAALKPFYASLDDAQKTQADKLLMPAPMGMM</sequence>
<feature type="chain" id="PRO_5047219845" evidence="2">
    <location>
        <begin position="34"/>
        <end position="211"/>
    </location>
</feature>
<evidence type="ECO:0000256" key="2">
    <source>
        <dbReference type="SAM" id="SignalP"/>
    </source>
</evidence>
<gene>
    <name evidence="3" type="ORF">RFN28_05550</name>
</gene>
<name>A0ABU4XTI7_9HYPH</name>
<organism evidence="3 4">
    <name type="scientific">Mesorhizobium album</name>
    <dbReference type="NCBI Taxonomy" id="3072314"/>
    <lineage>
        <taxon>Bacteria</taxon>
        <taxon>Pseudomonadati</taxon>
        <taxon>Pseudomonadota</taxon>
        <taxon>Alphaproteobacteria</taxon>
        <taxon>Hyphomicrobiales</taxon>
        <taxon>Phyllobacteriaceae</taxon>
        <taxon>Mesorhizobium</taxon>
    </lineage>
</organism>
<protein>
    <submittedName>
        <fullName evidence="3">Spy/CpxP family protein refolding chaperone</fullName>
    </submittedName>
</protein>
<dbReference type="EMBL" id="JAVIIW010000004">
    <property type="protein sequence ID" value="MDX8477948.1"/>
    <property type="molecule type" value="Genomic_DNA"/>
</dbReference>
<evidence type="ECO:0000313" key="4">
    <source>
        <dbReference type="Proteomes" id="UP001287059"/>
    </source>
</evidence>
<feature type="signal peptide" evidence="2">
    <location>
        <begin position="1"/>
        <end position="33"/>
    </location>
</feature>